<keyword evidence="2" id="KW-0858">Xylan degradation</keyword>
<keyword evidence="3" id="KW-1185">Reference proteome</keyword>
<dbReference type="PATRIC" id="fig|45065.4.peg.1299"/>
<feature type="domain" description="DUF3298" evidence="1">
    <location>
        <begin position="135"/>
        <end position="208"/>
    </location>
</feature>
<dbReference type="GO" id="GO:0045493">
    <property type="term" value="P:xylan catabolic process"/>
    <property type="evidence" value="ECO:0007669"/>
    <property type="project" value="UniProtKB-KW"/>
</dbReference>
<evidence type="ECO:0000313" key="3">
    <source>
        <dbReference type="Proteomes" id="UP000054785"/>
    </source>
</evidence>
<dbReference type="RefSeq" id="WP_051550884.1">
    <property type="nucleotide sequence ID" value="NZ_CAAAHN010000007.1"/>
</dbReference>
<evidence type="ECO:0000259" key="1">
    <source>
        <dbReference type="Pfam" id="PF11738"/>
    </source>
</evidence>
<sequence>MKRFLGILLSLLGMQAGFAAELTSAAGVIREETGAVVISIRYPSALPDKAISVAEKAFVEAQKEDFLKQAATMSMPENPLPGKNGLDIRYRIPFQTKNALSIRYSLSRFFRGSAHPDNTVVTHNYLEGESVTLRELLKPDALPKLANAARELLASHDLSDEEWLKTGSAPVFKNYSRWYFTPDGLAIVFDTYQVAPYVFGPQTVKFSREDIKTWLKPGVARRVWGAHGGV</sequence>
<name>A0A0W0TVE2_9GAMM</name>
<gene>
    <name evidence="2" type="primary">yjeA</name>
    <name evidence="2" type="ORF">Lgee_1207</name>
</gene>
<comment type="caution">
    <text evidence="2">The sequence shown here is derived from an EMBL/GenBank/DDBJ whole genome shotgun (WGS) entry which is preliminary data.</text>
</comment>
<dbReference type="EMBL" id="LNYC01000044">
    <property type="protein sequence ID" value="KTC99715.1"/>
    <property type="molecule type" value="Genomic_DNA"/>
</dbReference>
<organism evidence="2 3">
    <name type="scientific">Legionella geestiana</name>
    <dbReference type="NCBI Taxonomy" id="45065"/>
    <lineage>
        <taxon>Bacteria</taxon>
        <taxon>Pseudomonadati</taxon>
        <taxon>Pseudomonadota</taxon>
        <taxon>Gammaproteobacteria</taxon>
        <taxon>Legionellales</taxon>
        <taxon>Legionellaceae</taxon>
        <taxon>Legionella</taxon>
    </lineage>
</organism>
<dbReference type="Gene3D" id="3.90.640.20">
    <property type="entry name" value="Heat-shock cognate protein, ATPase"/>
    <property type="match status" value="1"/>
</dbReference>
<accession>A0A0W0TVE2</accession>
<dbReference type="Proteomes" id="UP000054785">
    <property type="component" value="Unassembled WGS sequence"/>
</dbReference>
<dbReference type="STRING" id="45065.Lgee_1207"/>
<dbReference type="InterPro" id="IPR037126">
    <property type="entry name" value="PdaC/RsiV-like_sf"/>
</dbReference>
<keyword evidence="2" id="KW-0119">Carbohydrate metabolism</keyword>
<reference evidence="2 3" key="1">
    <citation type="submission" date="2015-11" db="EMBL/GenBank/DDBJ databases">
        <title>Genomic analysis of 38 Legionella species identifies large and diverse effector repertoires.</title>
        <authorList>
            <person name="Burstein D."/>
            <person name="Amaro F."/>
            <person name="Zusman T."/>
            <person name="Lifshitz Z."/>
            <person name="Cohen O."/>
            <person name="Gilbert J.A."/>
            <person name="Pupko T."/>
            <person name="Shuman H.A."/>
            <person name="Segal G."/>
        </authorList>
    </citation>
    <scope>NUCLEOTIDE SEQUENCE [LARGE SCALE GENOMIC DNA]</scope>
    <source>
        <strain evidence="2 3">ATCC 49504</strain>
    </source>
</reference>
<protein>
    <submittedName>
        <fullName evidence="2">Endo-1,4-beta-xylanase</fullName>
    </submittedName>
</protein>
<proteinExistence type="predicted"/>
<dbReference type="OrthoDB" id="5637at2"/>
<keyword evidence="2" id="KW-0326">Glycosidase</keyword>
<evidence type="ECO:0000313" key="2">
    <source>
        <dbReference type="EMBL" id="KTC99715.1"/>
    </source>
</evidence>
<keyword evidence="2" id="KW-0624">Polysaccharide degradation</keyword>
<dbReference type="GO" id="GO:0016798">
    <property type="term" value="F:hydrolase activity, acting on glycosyl bonds"/>
    <property type="evidence" value="ECO:0007669"/>
    <property type="project" value="UniProtKB-KW"/>
</dbReference>
<dbReference type="AlphaFoldDB" id="A0A0W0TVE2"/>
<dbReference type="InterPro" id="IPR021729">
    <property type="entry name" value="DUF3298"/>
</dbReference>
<dbReference type="Pfam" id="PF11738">
    <property type="entry name" value="DUF3298"/>
    <property type="match status" value="1"/>
</dbReference>
<keyword evidence="2" id="KW-0378">Hydrolase</keyword>